<gene>
    <name evidence="2" type="ORF">NDU88_005872</name>
</gene>
<name>A0AAV7WAT1_PLEWA</name>
<proteinExistence type="predicted"/>
<dbReference type="EMBL" id="JANPWB010000002">
    <property type="protein sequence ID" value="KAJ1210508.1"/>
    <property type="molecule type" value="Genomic_DNA"/>
</dbReference>
<evidence type="ECO:0000256" key="1">
    <source>
        <dbReference type="SAM" id="MobiDB-lite"/>
    </source>
</evidence>
<sequence>MKPMDGRQPPAQPLGSGSTGSPSGRQCFRPAGLQACRQLPAAPSITAAPLRFGLRLSRGSCSPWPNLTTALQHCVELRHLQGNQHLPTNQYESGLLIEIQISKHV</sequence>
<accession>A0AAV7WAT1</accession>
<dbReference type="Proteomes" id="UP001066276">
    <property type="component" value="Chromosome 1_2"/>
</dbReference>
<feature type="compositionally biased region" description="Low complexity" evidence="1">
    <location>
        <begin position="15"/>
        <end position="24"/>
    </location>
</feature>
<organism evidence="2 3">
    <name type="scientific">Pleurodeles waltl</name>
    <name type="common">Iberian ribbed newt</name>
    <dbReference type="NCBI Taxonomy" id="8319"/>
    <lineage>
        <taxon>Eukaryota</taxon>
        <taxon>Metazoa</taxon>
        <taxon>Chordata</taxon>
        <taxon>Craniata</taxon>
        <taxon>Vertebrata</taxon>
        <taxon>Euteleostomi</taxon>
        <taxon>Amphibia</taxon>
        <taxon>Batrachia</taxon>
        <taxon>Caudata</taxon>
        <taxon>Salamandroidea</taxon>
        <taxon>Salamandridae</taxon>
        <taxon>Pleurodelinae</taxon>
        <taxon>Pleurodeles</taxon>
    </lineage>
</organism>
<evidence type="ECO:0000313" key="2">
    <source>
        <dbReference type="EMBL" id="KAJ1210508.1"/>
    </source>
</evidence>
<comment type="caution">
    <text evidence="2">The sequence shown here is derived from an EMBL/GenBank/DDBJ whole genome shotgun (WGS) entry which is preliminary data.</text>
</comment>
<keyword evidence="3" id="KW-1185">Reference proteome</keyword>
<protein>
    <submittedName>
        <fullName evidence="2">Uncharacterized protein</fullName>
    </submittedName>
</protein>
<dbReference type="AlphaFoldDB" id="A0AAV7WAT1"/>
<evidence type="ECO:0000313" key="3">
    <source>
        <dbReference type="Proteomes" id="UP001066276"/>
    </source>
</evidence>
<feature type="region of interest" description="Disordered" evidence="1">
    <location>
        <begin position="1"/>
        <end position="27"/>
    </location>
</feature>
<reference evidence="2" key="1">
    <citation type="journal article" date="2022" name="bioRxiv">
        <title>Sequencing and chromosome-scale assembly of the giantPleurodeles waltlgenome.</title>
        <authorList>
            <person name="Brown T."/>
            <person name="Elewa A."/>
            <person name="Iarovenko S."/>
            <person name="Subramanian E."/>
            <person name="Araus A.J."/>
            <person name="Petzold A."/>
            <person name="Susuki M."/>
            <person name="Suzuki K.-i.T."/>
            <person name="Hayashi T."/>
            <person name="Toyoda A."/>
            <person name="Oliveira C."/>
            <person name="Osipova E."/>
            <person name="Leigh N.D."/>
            <person name="Simon A."/>
            <person name="Yun M.H."/>
        </authorList>
    </citation>
    <scope>NUCLEOTIDE SEQUENCE</scope>
    <source>
        <strain evidence="2">20211129_DDA</strain>
        <tissue evidence="2">Liver</tissue>
    </source>
</reference>